<protein>
    <submittedName>
        <fullName evidence="1">Uncharacterized protein</fullName>
    </submittedName>
</protein>
<name>A0ABQ8J787_DERPT</name>
<dbReference type="Proteomes" id="UP000887458">
    <property type="component" value="Unassembled WGS sequence"/>
</dbReference>
<accession>A0ABQ8J787</accession>
<dbReference type="EMBL" id="NJHN03000063">
    <property type="protein sequence ID" value="KAH9418448.1"/>
    <property type="molecule type" value="Genomic_DNA"/>
</dbReference>
<comment type="caution">
    <text evidence="1">The sequence shown here is derived from an EMBL/GenBank/DDBJ whole genome shotgun (WGS) entry which is preliminary data.</text>
</comment>
<evidence type="ECO:0000313" key="1">
    <source>
        <dbReference type="EMBL" id="KAH9418448.1"/>
    </source>
</evidence>
<proteinExistence type="predicted"/>
<reference evidence="1 2" key="2">
    <citation type="journal article" date="2022" name="Mol. Biol. Evol.">
        <title>Comparative Genomics Reveals Insights into the Divergent Evolution of Astigmatic Mites and Household Pest Adaptations.</title>
        <authorList>
            <person name="Xiong Q."/>
            <person name="Wan A.T."/>
            <person name="Liu X."/>
            <person name="Fung C.S."/>
            <person name="Xiao X."/>
            <person name="Malainual N."/>
            <person name="Hou J."/>
            <person name="Wang L."/>
            <person name="Wang M."/>
            <person name="Yang K.Y."/>
            <person name="Cui Y."/>
            <person name="Leung E.L."/>
            <person name="Nong W."/>
            <person name="Shin S.K."/>
            <person name="Au S.W."/>
            <person name="Jeong K.Y."/>
            <person name="Chew F.T."/>
            <person name="Hui J.H."/>
            <person name="Leung T.F."/>
            <person name="Tungtrongchitr A."/>
            <person name="Zhong N."/>
            <person name="Liu Z."/>
            <person name="Tsui S.K."/>
        </authorList>
    </citation>
    <scope>NUCLEOTIDE SEQUENCE [LARGE SCALE GENOMIC DNA]</scope>
    <source>
        <strain evidence="1">Derp</strain>
    </source>
</reference>
<evidence type="ECO:0000313" key="2">
    <source>
        <dbReference type="Proteomes" id="UP000887458"/>
    </source>
</evidence>
<gene>
    <name evidence="1" type="ORF">DERP_011310</name>
</gene>
<keyword evidence="2" id="KW-1185">Reference proteome</keyword>
<sequence length="67" mass="7549">MSFFHSRLLTHSESLRKNTTAIHIFGTNTFHISKKTKTNDISRTKSTMYSSLLSTATTTKTSTPLKL</sequence>
<reference evidence="1 2" key="1">
    <citation type="journal article" date="2018" name="J. Allergy Clin. Immunol.">
        <title>High-quality assembly of Dermatophagoides pteronyssinus genome and transcriptome reveals a wide range of novel allergens.</title>
        <authorList>
            <person name="Liu X.Y."/>
            <person name="Yang K.Y."/>
            <person name="Wang M.Q."/>
            <person name="Kwok J.S."/>
            <person name="Zeng X."/>
            <person name="Yang Z."/>
            <person name="Xiao X.J."/>
            <person name="Lau C.P."/>
            <person name="Li Y."/>
            <person name="Huang Z.M."/>
            <person name="Ba J.G."/>
            <person name="Yim A.K."/>
            <person name="Ouyang C.Y."/>
            <person name="Ngai S.M."/>
            <person name="Chan T.F."/>
            <person name="Leung E.L."/>
            <person name="Liu L."/>
            <person name="Liu Z.G."/>
            <person name="Tsui S.K."/>
        </authorList>
    </citation>
    <scope>NUCLEOTIDE SEQUENCE [LARGE SCALE GENOMIC DNA]</scope>
    <source>
        <strain evidence="1">Derp</strain>
    </source>
</reference>
<organism evidence="1 2">
    <name type="scientific">Dermatophagoides pteronyssinus</name>
    <name type="common">European house dust mite</name>
    <dbReference type="NCBI Taxonomy" id="6956"/>
    <lineage>
        <taxon>Eukaryota</taxon>
        <taxon>Metazoa</taxon>
        <taxon>Ecdysozoa</taxon>
        <taxon>Arthropoda</taxon>
        <taxon>Chelicerata</taxon>
        <taxon>Arachnida</taxon>
        <taxon>Acari</taxon>
        <taxon>Acariformes</taxon>
        <taxon>Sarcoptiformes</taxon>
        <taxon>Astigmata</taxon>
        <taxon>Psoroptidia</taxon>
        <taxon>Analgoidea</taxon>
        <taxon>Pyroglyphidae</taxon>
        <taxon>Dermatophagoidinae</taxon>
        <taxon>Dermatophagoides</taxon>
    </lineage>
</organism>